<dbReference type="Proteomes" id="UP000053660">
    <property type="component" value="Unassembled WGS sequence"/>
</dbReference>
<dbReference type="SUPFAM" id="SSF55486">
    <property type="entry name" value="Metalloproteases ('zincins'), catalytic domain"/>
    <property type="match status" value="1"/>
</dbReference>
<sequence>LCAQTHSRWLSACLFKNITIIEQLQVDCKSLQLEYIYDTVALKAVLSILQKQSPIDRAVNVVFSQVDDFQIAFGCDESSPMASTTEKQCRLI</sequence>
<gene>
    <name evidence="1" type="ORF">OESDEN_08022</name>
</gene>
<dbReference type="AlphaFoldDB" id="A0A0B1T3G7"/>
<organism evidence="1 2">
    <name type="scientific">Oesophagostomum dentatum</name>
    <name type="common">Nodular worm</name>
    <dbReference type="NCBI Taxonomy" id="61180"/>
    <lineage>
        <taxon>Eukaryota</taxon>
        <taxon>Metazoa</taxon>
        <taxon>Ecdysozoa</taxon>
        <taxon>Nematoda</taxon>
        <taxon>Chromadorea</taxon>
        <taxon>Rhabditida</taxon>
        <taxon>Rhabditina</taxon>
        <taxon>Rhabditomorpha</taxon>
        <taxon>Strongyloidea</taxon>
        <taxon>Strongylidae</taxon>
        <taxon>Oesophagostomum</taxon>
    </lineage>
</organism>
<name>A0A0B1T3G7_OESDE</name>
<accession>A0A0B1T3G7</accession>
<dbReference type="EMBL" id="KN551567">
    <property type="protein sequence ID" value="KHJ92098.1"/>
    <property type="molecule type" value="Genomic_DNA"/>
</dbReference>
<feature type="non-terminal residue" evidence="1">
    <location>
        <position position="1"/>
    </location>
</feature>
<evidence type="ECO:0000313" key="2">
    <source>
        <dbReference type="Proteomes" id="UP000053660"/>
    </source>
</evidence>
<protein>
    <submittedName>
        <fullName evidence="1">Uncharacterized protein</fullName>
    </submittedName>
</protein>
<keyword evidence="2" id="KW-1185">Reference proteome</keyword>
<reference evidence="1 2" key="1">
    <citation type="submission" date="2014-03" db="EMBL/GenBank/DDBJ databases">
        <title>Draft genome of the hookworm Oesophagostomum dentatum.</title>
        <authorList>
            <person name="Mitreva M."/>
        </authorList>
    </citation>
    <scope>NUCLEOTIDE SEQUENCE [LARGE SCALE GENOMIC DNA]</scope>
    <source>
        <strain evidence="1 2">OD-Hann</strain>
    </source>
</reference>
<proteinExistence type="predicted"/>
<evidence type="ECO:0000313" key="1">
    <source>
        <dbReference type="EMBL" id="KHJ92098.1"/>
    </source>
</evidence>